<protein>
    <recommendedName>
        <fullName evidence="2">Double zinc ribbon domain-containing protein</fullName>
    </recommendedName>
</protein>
<name>A0A3P3XF40_9SPIR</name>
<dbReference type="InterPro" id="IPR029057">
    <property type="entry name" value="PRTase-like"/>
</dbReference>
<evidence type="ECO:0000313" key="3">
    <source>
        <dbReference type="EMBL" id="SLM09844.1"/>
    </source>
</evidence>
<evidence type="ECO:0000259" key="2">
    <source>
        <dbReference type="Pfam" id="PF18912"/>
    </source>
</evidence>
<comment type="similarity">
    <text evidence="1">Belongs to the ComF/GntX family.</text>
</comment>
<proteinExistence type="inferred from homology"/>
<organism evidence="3">
    <name type="scientific">uncultured spirochete</name>
    <dbReference type="NCBI Taxonomy" id="156406"/>
    <lineage>
        <taxon>Bacteria</taxon>
        <taxon>Pseudomonadati</taxon>
        <taxon>Spirochaetota</taxon>
        <taxon>Spirochaetia</taxon>
        <taxon>Spirochaetales</taxon>
        <taxon>environmental samples</taxon>
    </lineage>
</organism>
<dbReference type="EMBL" id="FWDM01000002">
    <property type="protein sequence ID" value="SLM09844.1"/>
    <property type="molecule type" value="Genomic_DNA"/>
</dbReference>
<dbReference type="InterPro" id="IPR000836">
    <property type="entry name" value="PRTase_dom"/>
</dbReference>
<dbReference type="SUPFAM" id="SSF53271">
    <property type="entry name" value="PRTase-like"/>
    <property type="match status" value="1"/>
</dbReference>
<gene>
    <name evidence="3" type="ORF">SPIROBIBN47_100074</name>
</gene>
<dbReference type="AlphaFoldDB" id="A0A3P3XF40"/>
<feature type="domain" description="Double zinc ribbon" evidence="2">
    <location>
        <begin position="13"/>
        <end position="72"/>
    </location>
</feature>
<dbReference type="PANTHER" id="PTHR47505:SF1">
    <property type="entry name" value="DNA UTILIZATION PROTEIN YHGH"/>
    <property type="match status" value="1"/>
</dbReference>
<dbReference type="Gene3D" id="3.40.50.2020">
    <property type="match status" value="1"/>
</dbReference>
<accession>A0A3P3XF40</accession>
<evidence type="ECO:0000256" key="1">
    <source>
        <dbReference type="ARBA" id="ARBA00008007"/>
    </source>
</evidence>
<reference evidence="3" key="1">
    <citation type="submission" date="2017-02" db="EMBL/GenBank/DDBJ databases">
        <authorList>
            <person name="Regsiter A."/>
            <person name="William W."/>
        </authorList>
    </citation>
    <scope>NUCLEOTIDE SEQUENCE</scope>
    <source>
        <strain evidence="3">Bib</strain>
    </source>
</reference>
<dbReference type="PANTHER" id="PTHR47505">
    <property type="entry name" value="DNA UTILIZATION PROTEIN YHGH"/>
    <property type="match status" value="1"/>
</dbReference>
<dbReference type="InterPro" id="IPR044005">
    <property type="entry name" value="DZR_2"/>
</dbReference>
<dbReference type="CDD" id="cd06223">
    <property type="entry name" value="PRTases_typeI"/>
    <property type="match status" value="1"/>
</dbReference>
<dbReference type="InterPro" id="IPR051910">
    <property type="entry name" value="ComF/GntX_DNA_util-trans"/>
</dbReference>
<sequence>MGMRFFHCVADCVDAIFPVRCVLCGSLVSKSPWWPAPLCTSCEKTLECIGGLRCERCGRPLISEQGLCAQCKNEQYILMHILPVFAYKGNAARLVQCYKIEERASLAKYFSLRLAEMVPLFAETSSDIAIVPVPPRPEKIWAGKFDQVGILANYLSRYGYRIWKGLVRRKGGAEQKTLARADRLKNAYQSYMLRAGSMDIPEKALLLDDVCTTGSTLDACAEILAGKGTTILGAIVLAAD</sequence>
<dbReference type="Pfam" id="PF18912">
    <property type="entry name" value="DZR_2"/>
    <property type="match status" value="1"/>
</dbReference>